<sequence length="145" mass="16463">RESSETQGGFYTFKLQGRDPKLANVTKTLYGRGSSGSIAYQFVYALGCDPIILVGMDCQYDKKGRTDFYGNNSMHRKHTLPACVQGLKFIRKNKKDRKIINCSKNKVFKEGVLFFIRAILEAPMTTLIGELQEMLKKCLIKTPKK</sequence>
<reference evidence="1" key="1">
    <citation type="journal article" date="2015" name="Nature">
        <title>Complex archaea that bridge the gap between prokaryotes and eukaryotes.</title>
        <authorList>
            <person name="Spang A."/>
            <person name="Saw J.H."/>
            <person name="Jorgensen S.L."/>
            <person name="Zaremba-Niedzwiedzka K."/>
            <person name="Martijn J."/>
            <person name="Lind A.E."/>
            <person name="van Eijk R."/>
            <person name="Schleper C."/>
            <person name="Guy L."/>
            <person name="Ettema T.J."/>
        </authorList>
    </citation>
    <scope>NUCLEOTIDE SEQUENCE</scope>
</reference>
<protein>
    <recommendedName>
        <fullName evidence="2">DUF115 domain-containing protein</fullName>
    </recommendedName>
</protein>
<gene>
    <name evidence="1" type="ORF">LCGC14_2568560</name>
</gene>
<evidence type="ECO:0008006" key="2">
    <source>
        <dbReference type="Google" id="ProtNLM"/>
    </source>
</evidence>
<dbReference type="EMBL" id="LAZR01042588">
    <property type="protein sequence ID" value="KKL09170.1"/>
    <property type="molecule type" value="Genomic_DNA"/>
</dbReference>
<dbReference type="Gene3D" id="3.90.1480.10">
    <property type="entry name" value="Alpha-2,3-sialyltransferase"/>
    <property type="match status" value="1"/>
</dbReference>
<feature type="non-terminal residue" evidence="1">
    <location>
        <position position="1"/>
    </location>
</feature>
<proteinExistence type="predicted"/>
<organism evidence="1">
    <name type="scientific">marine sediment metagenome</name>
    <dbReference type="NCBI Taxonomy" id="412755"/>
    <lineage>
        <taxon>unclassified sequences</taxon>
        <taxon>metagenomes</taxon>
        <taxon>ecological metagenomes</taxon>
    </lineage>
</organism>
<accession>A0A0F9AID1</accession>
<evidence type="ECO:0000313" key="1">
    <source>
        <dbReference type="EMBL" id="KKL09170.1"/>
    </source>
</evidence>
<dbReference type="AlphaFoldDB" id="A0A0F9AID1"/>
<name>A0A0F9AID1_9ZZZZ</name>
<comment type="caution">
    <text evidence="1">The sequence shown here is derived from an EMBL/GenBank/DDBJ whole genome shotgun (WGS) entry which is preliminary data.</text>
</comment>